<feature type="compositionally biased region" description="Low complexity" evidence="1">
    <location>
        <begin position="449"/>
        <end position="467"/>
    </location>
</feature>
<organism evidence="2 3">
    <name type="scientific">Somion occarium</name>
    <dbReference type="NCBI Taxonomy" id="3059160"/>
    <lineage>
        <taxon>Eukaryota</taxon>
        <taxon>Fungi</taxon>
        <taxon>Dikarya</taxon>
        <taxon>Basidiomycota</taxon>
        <taxon>Agaricomycotina</taxon>
        <taxon>Agaricomycetes</taxon>
        <taxon>Polyporales</taxon>
        <taxon>Cerrenaceae</taxon>
        <taxon>Somion</taxon>
    </lineage>
</organism>
<feature type="compositionally biased region" description="Basic residues" evidence="1">
    <location>
        <begin position="335"/>
        <end position="348"/>
    </location>
</feature>
<feature type="region of interest" description="Disordered" evidence="1">
    <location>
        <begin position="318"/>
        <end position="475"/>
    </location>
</feature>
<evidence type="ECO:0000313" key="3">
    <source>
        <dbReference type="Proteomes" id="UP001497453"/>
    </source>
</evidence>
<gene>
    <name evidence="2" type="ORF">GFSPODELE1_LOCUS3918</name>
</gene>
<name>A0ABP1D2R3_9APHY</name>
<reference evidence="3" key="1">
    <citation type="submission" date="2024-04" db="EMBL/GenBank/DDBJ databases">
        <authorList>
            <person name="Shaw F."/>
            <person name="Minotto A."/>
        </authorList>
    </citation>
    <scope>NUCLEOTIDE SEQUENCE [LARGE SCALE GENOMIC DNA]</scope>
</reference>
<feature type="compositionally biased region" description="Basic and acidic residues" evidence="1">
    <location>
        <begin position="363"/>
        <end position="381"/>
    </location>
</feature>
<evidence type="ECO:0000256" key="1">
    <source>
        <dbReference type="SAM" id="MobiDB-lite"/>
    </source>
</evidence>
<keyword evidence="3" id="KW-1185">Reference proteome</keyword>
<proteinExistence type="predicted"/>
<dbReference type="EMBL" id="OZ037945">
    <property type="protein sequence ID" value="CAL1702180.1"/>
    <property type="molecule type" value="Genomic_DNA"/>
</dbReference>
<dbReference type="Proteomes" id="UP001497453">
    <property type="component" value="Chromosome 2"/>
</dbReference>
<sequence>MPRLFPTFHRSRDHPQGDHYPDSGYNEYHYQQHHPSSGTTWRKILSRRPREDGRWEEEFVERPSGSFSPYDAPGYIRSRERPAAEDYHHAPGSTDTRTEETFDELNSNPPPIVQRENSFSRLQEAFADRGPTSRPVTDITLPTEGQRYTRTDMQTPTETHGSFASSNHPVVVNNTGFESLQPEYGHVPSPRQDFERSRHTHKDYPERHIRGNDSYGRHAVGREDYRFDQSSSSGSYYSSEEEEYPPYVLVVAPGHHGKKDTYYVVPGGAPVIFEDENGNELTRVGDFSGRYRPRPQRPVIIQDEFGNEIYRMGFDGRDSYDSGSESDDMYYNASGHRKHRDVGHHHSRDRIAYDGGSHHGSSRHAERGRGRYDDRYDDYRSHSTSSRTRNTPNVIYVEPSVNGGNSGHDSIRSSGRSSHRHHERHREGERGRSYGSPVINLDEVRRQTPGAGSPASSGARSYHSSSSRSHHTSRR</sequence>
<feature type="region of interest" description="Disordered" evidence="1">
    <location>
        <begin position="180"/>
        <end position="221"/>
    </location>
</feature>
<protein>
    <submittedName>
        <fullName evidence="2">Uncharacterized protein</fullName>
    </submittedName>
</protein>
<feature type="compositionally biased region" description="Basic and acidic residues" evidence="1">
    <location>
        <begin position="192"/>
        <end position="211"/>
    </location>
</feature>
<accession>A0ABP1D2R3</accession>
<evidence type="ECO:0000313" key="2">
    <source>
        <dbReference type="EMBL" id="CAL1702180.1"/>
    </source>
</evidence>
<feature type="compositionally biased region" description="Basic and acidic residues" evidence="1">
    <location>
        <begin position="77"/>
        <end position="89"/>
    </location>
</feature>
<feature type="region of interest" description="Disordered" evidence="1">
    <location>
        <begin position="1"/>
        <end position="114"/>
    </location>
</feature>
<feature type="compositionally biased region" description="Basic and acidic residues" evidence="1">
    <location>
        <begin position="48"/>
        <end position="61"/>
    </location>
</feature>